<feature type="region of interest" description="Disordered" evidence="1">
    <location>
        <begin position="1"/>
        <end position="232"/>
    </location>
</feature>
<feature type="compositionally biased region" description="Acidic residues" evidence="1">
    <location>
        <begin position="326"/>
        <end position="343"/>
    </location>
</feature>
<evidence type="ECO:0008006" key="4">
    <source>
        <dbReference type="Google" id="ProtNLM"/>
    </source>
</evidence>
<name>A0AAW0AFD6_9AGAR</name>
<feature type="compositionally biased region" description="Pro residues" evidence="1">
    <location>
        <begin position="35"/>
        <end position="45"/>
    </location>
</feature>
<feature type="compositionally biased region" description="Low complexity" evidence="1">
    <location>
        <begin position="260"/>
        <end position="276"/>
    </location>
</feature>
<gene>
    <name evidence="2" type="ORF">R3P38DRAFT_3026840</name>
</gene>
<feature type="compositionally biased region" description="Basic and acidic residues" evidence="1">
    <location>
        <begin position="217"/>
        <end position="229"/>
    </location>
</feature>
<dbReference type="EMBL" id="JAWWNJ010000069">
    <property type="protein sequence ID" value="KAK7007974.1"/>
    <property type="molecule type" value="Genomic_DNA"/>
</dbReference>
<proteinExistence type="predicted"/>
<comment type="caution">
    <text evidence="2">The sequence shown here is derived from an EMBL/GenBank/DDBJ whole genome shotgun (WGS) entry which is preliminary data.</text>
</comment>
<keyword evidence="3" id="KW-1185">Reference proteome</keyword>
<feature type="region of interest" description="Disordered" evidence="1">
    <location>
        <begin position="396"/>
        <end position="489"/>
    </location>
</feature>
<feature type="compositionally biased region" description="Low complexity" evidence="1">
    <location>
        <begin position="299"/>
        <end position="310"/>
    </location>
</feature>
<dbReference type="Proteomes" id="UP001362999">
    <property type="component" value="Unassembled WGS sequence"/>
</dbReference>
<evidence type="ECO:0000313" key="3">
    <source>
        <dbReference type="Proteomes" id="UP001362999"/>
    </source>
</evidence>
<accession>A0AAW0AFD6</accession>
<feature type="compositionally biased region" description="Low complexity" evidence="1">
    <location>
        <begin position="69"/>
        <end position="110"/>
    </location>
</feature>
<organism evidence="2 3">
    <name type="scientific">Favolaschia claudopus</name>
    <dbReference type="NCBI Taxonomy" id="2862362"/>
    <lineage>
        <taxon>Eukaryota</taxon>
        <taxon>Fungi</taxon>
        <taxon>Dikarya</taxon>
        <taxon>Basidiomycota</taxon>
        <taxon>Agaricomycotina</taxon>
        <taxon>Agaricomycetes</taxon>
        <taxon>Agaricomycetidae</taxon>
        <taxon>Agaricales</taxon>
        <taxon>Marasmiineae</taxon>
        <taxon>Mycenaceae</taxon>
        <taxon>Favolaschia</taxon>
    </lineage>
</organism>
<evidence type="ECO:0000313" key="2">
    <source>
        <dbReference type="EMBL" id="KAK7007974.1"/>
    </source>
</evidence>
<feature type="compositionally biased region" description="Low complexity" evidence="1">
    <location>
        <begin position="141"/>
        <end position="184"/>
    </location>
</feature>
<feature type="region of interest" description="Disordered" evidence="1">
    <location>
        <begin position="260"/>
        <end position="380"/>
    </location>
</feature>
<reference evidence="2 3" key="1">
    <citation type="journal article" date="2024" name="J Genomics">
        <title>Draft genome sequencing and assembly of Favolaschia claudopus CIRM-BRFM 2984 isolated from oak limbs.</title>
        <authorList>
            <person name="Navarro D."/>
            <person name="Drula E."/>
            <person name="Chaduli D."/>
            <person name="Cazenave R."/>
            <person name="Ahrendt S."/>
            <person name="Wang J."/>
            <person name="Lipzen A."/>
            <person name="Daum C."/>
            <person name="Barry K."/>
            <person name="Grigoriev I.V."/>
            <person name="Favel A."/>
            <person name="Rosso M.N."/>
            <person name="Martin F."/>
        </authorList>
    </citation>
    <scope>NUCLEOTIDE SEQUENCE [LARGE SCALE GENOMIC DNA]</scope>
    <source>
        <strain evidence="2 3">CIRM-BRFM 2984</strain>
    </source>
</reference>
<feature type="compositionally biased region" description="Basic and acidic residues" evidence="1">
    <location>
        <begin position="369"/>
        <end position="379"/>
    </location>
</feature>
<evidence type="ECO:0000256" key="1">
    <source>
        <dbReference type="SAM" id="MobiDB-lite"/>
    </source>
</evidence>
<protein>
    <recommendedName>
        <fullName evidence="4">Proteophosphoglycan ppg4</fullName>
    </recommendedName>
</protein>
<sequence length="578" mass="60806">MSCGGREEEVSTSSKRRAEMAFSPPSYAYEFQHHAPPPPPPPSHIPPTSSSHMHHNQHQRPTLVIPRFAASTSALVTSTSSSTSTSSASTSSSAASTAATSASSSSSYAAGYMPSHGHGHGGHQYPRSAGGSPLMQPRYISPSFGALSLSSGSGANPNSTPNSNSSTSTLTPNSSSSTATLTPNRPAVKRPRPVSYAGTSSFGCGAGVVAPAPQQEAEQRQQHHVEDYRNQGPETLTASWQYVHGAGAGAQDLYFYQLASSPVSSVSSSASSSSLSDFEGEYAPSGRLEQQKPDHGHPRSASYGSSAAYSDSEDDDDFDMERGAAADDEMEADDGDDGDDSGTSEDGRSPSPCVPMTATPASHFPRPQKGGEDAREAARRARLRCVPYPLITYPAIPATSTSSTHPPPHTQHHSSLPHHPLPPQPTQFAFGPNTSSPARWGVQSARTSPVRGPNGWSDSPPLATASLQPPSRTPHHQWTPPRASTSGHAVPVHRDVAYASWTPPRVALPHFADIDRWSAAGNAAAAAIPTLPAAHQYQSQQAQTQMATRETKTHYPQPRRAIFANAGPPGVSGYAYAY</sequence>
<dbReference type="AlphaFoldDB" id="A0AAW0AFD6"/>